<evidence type="ECO:0000313" key="3">
    <source>
        <dbReference type="Proteomes" id="UP001152300"/>
    </source>
</evidence>
<feature type="domain" description="2EXR" evidence="1">
    <location>
        <begin position="25"/>
        <end position="140"/>
    </location>
</feature>
<reference evidence="2" key="1">
    <citation type="submission" date="2022-11" db="EMBL/GenBank/DDBJ databases">
        <title>Genome Resource of Sclerotinia nivalis Strain SnTB1, a Plant Pathogen Isolated from American Ginseng.</title>
        <authorList>
            <person name="Fan S."/>
        </authorList>
    </citation>
    <scope>NUCLEOTIDE SEQUENCE</scope>
    <source>
        <strain evidence="2">SnTB1</strain>
    </source>
</reference>
<dbReference type="AlphaFoldDB" id="A0A9X0A981"/>
<dbReference type="OrthoDB" id="3469466at2759"/>
<accession>A0A9X0A981</accession>
<dbReference type="Pfam" id="PF20150">
    <property type="entry name" value="2EXR"/>
    <property type="match status" value="1"/>
</dbReference>
<dbReference type="InterPro" id="IPR045518">
    <property type="entry name" value="2EXR"/>
</dbReference>
<proteinExistence type="predicted"/>
<sequence>MTGLFNDVHFASPKQNEPLSKTGSFHQFSILPKEIRLRIWSLALQPRRRFIPIRINLTTVDQTEIHHKQSRLYSTRNHMGNIISGSYYELAINESDANHTISPVFSTTKESRWAALDHFRIRLPLAGDSHIRVSPDDDVLFFHTTYDICDINMLAAIFHDIRAYDPKYQGLMHVAIQGNYLFPDEQPFTGSVGHYGVRNNVGSMSHGSAGKKVLSHPIAQASLIDILNIKLRTLWCVQRICVWPGLIRPMTFETPLVSLGSPTASIIF</sequence>
<gene>
    <name evidence="2" type="ORF">OCU04_013127</name>
</gene>
<dbReference type="Proteomes" id="UP001152300">
    <property type="component" value="Unassembled WGS sequence"/>
</dbReference>
<comment type="caution">
    <text evidence="2">The sequence shown here is derived from an EMBL/GenBank/DDBJ whole genome shotgun (WGS) entry which is preliminary data.</text>
</comment>
<evidence type="ECO:0000313" key="2">
    <source>
        <dbReference type="EMBL" id="KAJ8057953.1"/>
    </source>
</evidence>
<dbReference type="EMBL" id="JAPEIS010000018">
    <property type="protein sequence ID" value="KAJ8057953.1"/>
    <property type="molecule type" value="Genomic_DNA"/>
</dbReference>
<name>A0A9X0A981_9HELO</name>
<evidence type="ECO:0000259" key="1">
    <source>
        <dbReference type="Pfam" id="PF20150"/>
    </source>
</evidence>
<organism evidence="2 3">
    <name type="scientific">Sclerotinia nivalis</name>
    <dbReference type="NCBI Taxonomy" id="352851"/>
    <lineage>
        <taxon>Eukaryota</taxon>
        <taxon>Fungi</taxon>
        <taxon>Dikarya</taxon>
        <taxon>Ascomycota</taxon>
        <taxon>Pezizomycotina</taxon>
        <taxon>Leotiomycetes</taxon>
        <taxon>Helotiales</taxon>
        <taxon>Sclerotiniaceae</taxon>
        <taxon>Sclerotinia</taxon>
    </lineage>
</organism>
<protein>
    <recommendedName>
        <fullName evidence="1">2EXR domain-containing protein</fullName>
    </recommendedName>
</protein>
<keyword evidence="3" id="KW-1185">Reference proteome</keyword>